<keyword evidence="1" id="KW-0812">Transmembrane</keyword>
<keyword evidence="3" id="KW-1185">Reference proteome</keyword>
<comment type="caution">
    <text evidence="2">The sequence shown here is derived from an EMBL/GenBank/DDBJ whole genome shotgun (WGS) entry which is preliminary data.</text>
</comment>
<dbReference type="AlphaFoldDB" id="A0A9P6ERX8"/>
<proteinExistence type="predicted"/>
<protein>
    <submittedName>
        <fullName evidence="2">Uncharacterized protein</fullName>
    </submittedName>
</protein>
<accession>A0A9P6ERX8</accession>
<sequence length="59" mass="6808">MFADSSQRSETQVPSVIFTRQTASTCQVLQKVDGYAFLFCVSIIQISYMYRVLVIRRKP</sequence>
<gene>
    <name evidence="2" type="ORF">CPB83DRAFT_844478</name>
</gene>
<evidence type="ECO:0000313" key="2">
    <source>
        <dbReference type="EMBL" id="KAF9533757.1"/>
    </source>
</evidence>
<dbReference type="EMBL" id="MU157827">
    <property type="protein sequence ID" value="KAF9533757.1"/>
    <property type="molecule type" value="Genomic_DNA"/>
</dbReference>
<keyword evidence="1" id="KW-1133">Transmembrane helix</keyword>
<name>A0A9P6ERX8_9AGAR</name>
<organism evidence="2 3">
    <name type="scientific">Crepidotus variabilis</name>
    <dbReference type="NCBI Taxonomy" id="179855"/>
    <lineage>
        <taxon>Eukaryota</taxon>
        <taxon>Fungi</taxon>
        <taxon>Dikarya</taxon>
        <taxon>Basidiomycota</taxon>
        <taxon>Agaricomycotina</taxon>
        <taxon>Agaricomycetes</taxon>
        <taxon>Agaricomycetidae</taxon>
        <taxon>Agaricales</taxon>
        <taxon>Agaricineae</taxon>
        <taxon>Crepidotaceae</taxon>
        <taxon>Crepidotus</taxon>
    </lineage>
</organism>
<keyword evidence="1" id="KW-0472">Membrane</keyword>
<evidence type="ECO:0000313" key="3">
    <source>
        <dbReference type="Proteomes" id="UP000807306"/>
    </source>
</evidence>
<reference evidence="2" key="1">
    <citation type="submission" date="2020-11" db="EMBL/GenBank/DDBJ databases">
        <authorList>
            <consortium name="DOE Joint Genome Institute"/>
            <person name="Ahrendt S."/>
            <person name="Riley R."/>
            <person name="Andreopoulos W."/>
            <person name="Labutti K."/>
            <person name="Pangilinan J."/>
            <person name="Ruiz-Duenas F.J."/>
            <person name="Barrasa J.M."/>
            <person name="Sanchez-Garcia M."/>
            <person name="Camarero S."/>
            <person name="Miyauchi S."/>
            <person name="Serrano A."/>
            <person name="Linde D."/>
            <person name="Babiker R."/>
            <person name="Drula E."/>
            <person name="Ayuso-Fernandez I."/>
            <person name="Pacheco R."/>
            <person name="Padilla G."/>
            <person name="Ferreira P."/>
            <person name="Barriuso J."/>
            <person name="Kellner H."/>
            <person name="Castanera R."/>
            <person name="Alfaro M."/>
            <person name="Ramirez L."/>
            <person name="Pisabarro A.G."/>
            <person name="Kuo A."/>
            <person name="Tritt A."/>
            <person name="Lipzen A."/>
            <person name="He G."/>
            <person name="Yan M."/>
            <person name="Ng V."/>
            <person name="Cullen D."/>
            <person name="Martin F."/>
            <person name="Rosso M.-N."/>
            <person name="Henrissat B."/>
            <person name="Hibbett D."/>
            <person name="Martinez A.T."/>
            <person name="Grigoriev I.V."/>
        </authorList>
    </citation>
    <scope>NUCLEOTIDE SEQUENCE</scope>
    <source>
        <strain evidence="2">CBS 506.95</strain>
    </source>
</reference>
<evidence type="ECO:0000256" key="1">
    <source>
        <dbReference type="SAM" id="Phobius"/>
    </source>
</evidence>
<feature type="transmembrane region" description="Helical" evidence="1">
    <location>
        <begin position="34"/>
        <end position="53"/>
    </location>
</feature>
<dbReference type="Proteomes" id="UP000807306">
    <property type="component" value="Unassembled WGS sequence"/>
</dbReference>